<evidence type="ECO:0000313" key="2">
    <source>
        <dbReference type="Proteomes" id="UP000828026"/>
    </source>
</evidence>
<dbReference type="RefSeq" id="YP_010657624.1">
    <property type="nucleotide sequence ID" value="NC_070848.1"/>
</dbReference>
<organism evidence="1 2">
    <name type="scientific">Vibrio phage BUCT194</name>
    <dbReference type="NCBI Taxonomy" id="2859072"/>
    <lineage>
        <taxon>Viruses</taxon>
        <taxon>Duplodnaviria</taxon>
        <taxon>Heunggongvirae</taxon>
        <taxon>Uroviricota</taxon>
        <taxon>Caudoviricetes</taxon>
        <taxon>Schitoviridae</taxon>
        <taxon>Varunavirus</taxon>
        <taxon>Varunavirus BUCT194</taxon>
    </lineage>
</organism>
<proteinExistence type="predicted"/>
<dbReference type="KEGG" id="vg:77933543"/>
<reference evidence="1 2" key="1">
    <citation type="submission" date="2021-06" db="EMBL/GenBank/DDBJ databases">
        <authorList>
            <person name="Chen R."/>
            <person name="Qin H."/>
            <person name="He S."/>
            <person name="Han P."/>
            <person name="Xu F."/>
            <person name="Sun H."/>
            <person name="Fan H."/>
            <person name="Tong Y."/>
        </authorList>
    </citation>
    <scope>NUCLEOTIDE SEQUENCE [LARGE SCALE GENOMIC DNA]</scope>
</reference>
<dbReference type="GeneID" id="77933543"/>
<dbReference type="EMBL" id="MZ447858">
    <property type="protein sequence ID" value="UAW01189.1"/>
    <property type="molecule type" value="Genomic_DNA"/>
</dbReference>
<accession>A0AAE8XFU6</accession>
<name>A0AAE8XFU6_9CAUD</name>
<dbReference type="Proteomes" id="UP000828026">
    <property type="component" value="Segment"/>
</dbReference>
<sequence length="72" mass="8451">MLLIPTYYETNSLGVLVDTDEVNLVYMHWGMLFSASGEKIGDKQYWSNKVQEWYETEYCHVRLSPSVTEPEK</sequence>
<evidence type="ECO:0000313" key="1">
    <source>
        <dbReference type="EMBL" id="UAW01189.1"/>
    </source>
</evidence>
<protein>
    <submittedName>
        <fullName evidence="1">Uncharacterized protein</fullName>
    </submittedName>
</protein>
<keyword evidence="2" id="KW-1185">Reference proteome</keyword>